<dbReference type="Proteomes" id="UP000076727">
    <property type="component" value="Unassembled WGS sequence"/>
</dbReference>
<evidence type="ECO:0000313" key="9">
    <source>
        <dbReference type="Proteomes" id="UP000076727"/>
    </source>
</evidence>
<dbReference type="PROSITE" id="PS50850">
    <property type="entry name" value="MFS"/>
    <property type="match status" value="1"/>
</dbReference>
<keyword evidence="9" id="KW-1185">Reference proteome</keyword>
<evidence type="ECO:0000259" key="7">
    <source>
        <dbReference type="PROSITE" id="PS50850"/>
    </source>
</evidence>
<evidence type="ECO:0000256" key="6">
    <source>
        <dbReference type="SAM" id="Phobius"/>
    </source>
</evidence>
<dbReference type="OrthoDB" id="419616at2759"/>
<dbReference type="Pfam" id="PF07690">
    <property type="entry name" value="MFS_1"/>
    <property type="match status" value="1"/>
</dbReference>
<sequence>MAPEPTIVAVDQLELDMTAVETRSDSSSDYDPLLPPEHRQWVPPRANPLPKLQLAVVYFIKLVIPISGTQSMPYMNVFVADLAKSAGAQTGYYSGLVGSASSIAHILTIYLWGRLSDRHGRKPVVIIGTTLTGIFTILFGLSKSFPAVLLTVFLRSFFSGTTGAIHSIVGELVDSTNAATAFPLYDIVSAVGFAAGPLIGGTFSDPATQIGGPWFDTPFWRTYPYLLPCLITAAIAAVALFLAFFVLEETLPAKRGPRKGAIRIQPDEERVLSPVRAPPIDALAQAKPLSVWSLLSTPVMRMVCASSGALAYVAGSWTSVFVLQAYSPVEDGGLALSPSQIGRALGVMGTLSIFLKLGMPFFLRRFGTLTVFRWSMRSWAATFAAMALLPIVARAVHGAEGVAAEWAAVSVVLFLSRIGCMSFSIIMILTRDHTPGTASLGTANGLAEFAQSFAGVFAPAIVSSLFAWSASHHILGGQFWVVVMILVALLSGYFAEQLRKHRDD</sequence>
<feature type="transmembrane region" description="Helical" evidence="6">
    <location>
        <begin position="449"/>
        <end position="468"/>
    </location>
</feature>
<dbReference type="GO" id="GO:0016020">
    <property type="term" value="C:membrane"/>
    <property type="evidence" value="ECO:0007669"/>
    <property type="project" value="UniProtKB-SubCell"/>
</dbReference>
<keyword evidence="2" id="KW-0813">Transport</keyword>
<dbReference type="InterPro" id="IPR011701">
    <property type="entry name" value="MFS"/>
</dbReference>
<feature type="transmembrane region" description="Helical" evidence="6">
    <location>
        <begin position="474"/>
        <end position="495"/>
    </location>
</feature>
<name>A0A165SH78_9APHY</name>
<evidence type="ECO:0000256" key="5">
    <source>
        <dbReference type="ARBA" id="ARBA00023136"/>
    </source>
</evidence>
<reference evidence="8 9" key="1">
    <citation type="journal article" date="2016" name="Mol. Biol. Evol.">
        <title>Comparative Genomics of Early-Diverging Mushroom-Forming Fungi Provides Insights into the Origins of Lignocellulose Decay Capabilities.</title>
        <authorList>
            <person name="Nagy L.G."/>
            <person name="Riley R."/>
            <person name="Tritt A."/>
            <person name="Adam C."/>
            <person name="Daum C."/>
            <person name="Floudas D."/>
            <person name="Sun H."/>
            <person name="Yadav J.S."/>
            <person name="Pangilinan J."/>
            <person name="Larsson K.H."/>
            <person name="Matsuura K."/>
            <person name="Barry K."/>
            <person name="Labutti K."/>
            <person name="Kuo R."/>
            <person name="Ohm R.A."/>
            <person name="Bhattacharya S.S."/>
            <person name="Shirouzu T."/>
            <person name="Yoshinaga Y."/>
            <person name="Martin F.M."/>
            <person name="Grigoriev I.V."/>
            <person name="Hibbett D.S."/>
        </authorList>
    </citation>
    <scope>NUCLEOTIDE SEQUENCE [LARGE SCALE GENOMIC DNA]</scope>
    <source>
        <strain evidence="8 9">L-15889</strain>
    </source>
</reference>
<evidence type="ECO:0000256" key="2">
    <source>
        <dbReference type="ARBA" id="ARBA00022448"/>
    </source>
</evidence>
<protein>
    <submittedName>
        <fullName evidence="8">MFS general substrate transporter</fullName>
    </submittedName>
</protein>
<keyword evidence="4 6" id="KW-1133">Transmembrane helix</keyword>
<feature type="transmembrane region" description="Helical" evidence="6">
    <location>
        <begin position="147"/>
        <end position="169"/>
    </location>
</feature>
<dbReference type="SUPFAM" id="SSF103473">
    <property type="entry name" value="MFS general substrate transporter"/>
    <property type="match status" value="1"/>
</dbReference>
<dbReference type="InterPro" id="IPR020846">
    <property type="entry name" value="MFS_dom"/>
</dbReference>
<proteinExistence type="predicted"/>
<evidence type="ECO:0000256" key="4">
    <source>
        <dbReference type="ARBA" id="ARBA00022989"/>
    </source>
</evidence>
<evidence type="ECO:0000256" key="1">
    <source>
        <dbReference type="ARBA" id="ARBA00004141"/>
    </source>
</evidence>
<feature type="transmembrane region" description="Helical" evidence="6">
    <location>
        <begin position="374"/>
        <end position="396"/>
    </location>
</feature>
<keyword evidence="3 6" id="KW-0812">Transmembrane</keyword>
<dbReference type="PANTHER" id="PTHR23504:SF15">
    <property type="entry name" value="MAJOR FACILITATOR SUPERFAMILY (MFS) PROFILE DOMAIN-CONTAINING PROTEIN"/>
    <property type="match status" value="1"/>
</dbReference>
<evidence type="ECO:0000313" key="8">
    <source>
        <dbReference type="EMBL" id="KZT71985.1"/>
    </source>
</evidence>
<dbReference type="GO" id="GO:0022857">
    <property type="term" value="F:transmembrane transporter activity"/>
    <property type="evidence" value="ECO:0007669"/>
    <property type="project" value="InterPro"/>
</dbReference>
<evidence type="ECO:0000256" key="3">
    <source>
        <dbReference type="ARBA" id="ARBA00022692"/>
    </source>
</evidence>
<feature type="transmembrane region" description="Helical" evidence="6">
    <location>
        <begin position="54"/>
        <end position="72"/>
    </location>
</feature>
<feature type="transmembrane region" description="Helical" evidence="6">
    <location>
        <begin position="124"/>
        <end position="141"/>
    </location>
</feature>
<feature type="transmembrane region" description="Helical" evidence="6">
    <location>
        <begin position="408"/>
        <end position="429"/>
    </location>
</feature>
<dbReference type="PANTHER" id="PTHR23504">
    <property type="entry name" value="MAJOR FACILITATOR SUPERFAMILY DOMAIN-CONTAINING PROTEIN 10"/>
    <property type="match status" value="1"/>
</dbReference>
<feature type="transmembrane region" description="Helical" evidence="6">
    <location>
        <begin position="341"/>
        <end position="362"/>
    </location>
</feature>
<feature type="transmembrane region" description="Helical" evidence="6">
    <location>
        <begin position="181"/>
        <end position="203"/>
    </location>
</feature>
<dbReference type="Gene3D" id="1.20.1250.20">
    <property type="entry name" value="MFS general substrate transporter like domains"/>
    <property type="match status" value="1"/>
</dbReference>
<feature type="transmembrane region" description="Helical" evidence="6">
    <location>
        <begin position="223"/>
        <end position="247"/>
    </location>
</feature>
<accession>A0A165SH78</accession>
<organism evidence="8 9">
    <name type="scientific">Daedalea quercina L-15889</name>
    <dbReference type="NCBI Taxonomy" id="1314783"/>
    <lineage>
        <taxon>Eukaryota</taxon>
        <taxon>Fungi</taxon>
        <taxon>Dikarya</taxon>
        <taxon>Basidiomycota</taxon>
        <taxon>Agaricomycotina</taxon>
        <taxon>Agaricomycetes</taxon>
        <taxon>Polyporales</taxon>
        <taxon>Fomitopsis</taxon>
    </lineage>
</organism>
<gene>
    <name evidence="8" type="ORF">DAEQUDRAFT_686882</name>
</gene>
<feature type="transmembrane region" description="Helical" evidence="6">
    <location>
        <begin position="309"/>
        <end position="329"/>
    </location>
</feature>
<dbReference type="EMBL" id="KV429043">
    <property type="protein sequence ID" value="KZT71985.1"/>
    <property type="molecule type" value="Genomic_DNA"/>
</dbReference>
<keyword evidence="5 6" id="KW-0472">Membrane</keyword>
<feature type="domain" description="Major facilitator superfamily (MFS) profile" evidence="7">
    <location>
        <begin position="56"/>
        <end position="499"/>
    </location>
</feature>
<dbReference type="InterPro" id="IPR036259">
    <property type="entry name" value="MFS_trans_sf"/>
</dbReference>
<feature type="transmembrane region" description="Helical" evidence="6">
    <location>
        <begin position="92"/>
        <end position="112"/>
    </location>
</feature>
<comment type="subcellular location">
    <subcellularLocation>
        <location evidence="1">Membrane</location>
        <topology evidence="1">Multi-pass membrane protein</topology>
    </subcellularLocation>
</comment>
<dbReference type="AlphaFoldDB" id="A0A165SH78"/>